<dbReference type="EMBL" id="JAMFMB010000040">
    <property type="protein sequence ID" value="MCL6285854.1"/>
    <property type="molecule type" value="Genomic_DNA"/>
</dbReference>
<keyword evidence="1 3" id="KW-0489">Methyltransferase</keyword>
<keyword evidence="3" id="KW-0862">Zinc</keyword>
<keyword evidence="6" id="KW-1185">Reference proteome</keyword>
<evidence type="ECO:0000256" key="2">
    <source>
        <dbReference type="ARBA" id="ARBA00022679"/>
    </source>
</evidence>
<gene>
    <name evidence="5" type="ORF">M3P21_20260</name>
</gene>
<evidence type="ECO:0000256" key="3">
    <source>
        <dbReference type="PROSITE-ProRule" id="PRU00333"/>
    </source>
</evidence>
<dbReference type="PANTHER" id="PTHR11103:SF18">
    <property type="entry name" value="SLR1189 PROTEIN"/>
    <property type="match status" value="1"/>
</dbReference>
<name>A0ABT0Q7J1_9RHOB</name>
<dbReference type="SUPFAM" id="SSF82282">
    <property type="entry name" value="Homocysteine S-methyltransferase"/>
    <property type="match status" value="1"/>
</dbReference>
<dbReference type="Proteomes" id="UP001203880">
    <property type="component" value="Unassembled WGS sequence"/>
</dbReference>
<sequence length="312" mass="33864">MKDSTTILPQLGGDIFVTDGGIETTLIFDYEIDLPLFAAFPLLGTEGGRAALKRYYRSHAGIAAAHGRGFIFESATWRASPDWARELGFTERELAEFNRRSISVMDALRTDFPEMDSVLSGCVGPRGDGYDPGEIMTVAEAEAYHAFQIEAFAGTNADLVTAITITNTPEAIGIVRAAQKWNMPVVISFTLETDGRLPTGQTLGSAIEEVDDRTGGGPAYFMLNCAHPDHFRETLRSGGAWRNRICGIRANASRLSHAELDEAETLDDGDPVETGRDYAELRALMPHLVVFGGCCGTDHRHIEQVCMATGSA</sequence>
<comment type="cofactor">
    <cofactor evidence="3">
        <name>Zn(2+)</name>
        <dbReference type="ChEBI" id="CHEBI:29105"/>
    </cofactor>
</comment>
<evidence type="ECO:0000259" key="4">
    <source>
        <dbReference type="PROSITE" id="PS50970"/>
    </source>
</evidence>
<protein>
    <submittedName>
        <fullName evidence="5">Homocysteine S-methyltransferase family protein</fullName>
    </submittedName>
</protein>
<proteinExistence type="predicted"/>
<evidence type="ECO:0000313" key="5">
    <source>
        <dbReference type="EMBL" id="MCL6285854.1"/>
    </source>
</evidence>
<feature type="binding site" evidence="3">
    <location>
        <position position="294"/>
    </location>
    <ligand>
        <name>Zn(2+)</name>
        <dbReference type="ChEBI" id="CHEBI:29105"/>
    </ligand>
</feature>
<dbReference type="RefSeq" id="WP_249713061.1">
    <property type="nucleotide sequence ID" value="NZ_JAMFMB010000040.1"/>
</dbReference>
<accession>A0ABT0Q7J1</accession>
<comment type="caution">
    <text evidence="5">The sequence shown here is derived from an EMBL/GenBank/DDBJ whole genome shotgun (WGS) entry which is preliminary data.</text>
</comment>
<evidence type="ECO:0000256" key="1">
    <source>
        <dbReference type="ARBA" id="ARBA00022603"/>
    </source>
</evidence>
<dbReference type="InterPro" id="IPR003726">
    <property type="entry name" value="HCY_dom"/>
</dbReference>
<keyword evidence="3" id="KW-0479">Metal-binding</keyword>
<dbReference type="PROSITE" id="PS50970">
    <property type="entry name" value="HCY"/>
    <property type="match status" value="1"/>
</dbReference>
<dbReference type="Gene3D" id="3.20.20.330">
    <property type="entry name" value="Homocysteine-binding-like domain"/>
    <property type="match status" value="1"/>
</dbReference>
<dbReference type="Pfam" id="PF02574">
    <property type="entry name" value="S-methyl_trans"/>
    <property type="match status" value="1"/>
</dbReference>
<keyword evidence="2 3" id="KW-0808">Transferase</keyword>
<dbReference type="PANTHER" id="PTHR11103">
    <property type="entry name" value="SLR1189 PROTEIN"/>
    <property type="match status" value="1"/>
</dbReference>
<evidence type="ECO:0000313" key="6">
    <source>
        <dbReference type="Proteomes" id="UP001203880"/>
    </source>
</evidence>
<feature type="binding site" evidence="3">
    <location>
        <position position="225"/>
    </location>
    <ligand>
        <name>Zn(2+)</name>
        <dbReference type="ChEBI" id="CHEBI:29105"/>
    </ligand>
</feature>
<feature type="domain" description="Hcy-binding" evidence="4">
    <location>
        <begin position="4"/>
        <end position="309"/>
    </location>
</feature>
<feature type="binding site" evidence="3">
    <location>
        <position position="295"/>
    </location>
    <ligand>
        <name>Zn(2+)</name>
        <dbReference type="ChEBI" id="CHEBI:29105"/>
    </ligand>
</feature>
<dbReference type="InterPro" id="IPR036589">
    <property type="entry name" value="HCY_dom_sf"/>
</dbReference>
<organism evidence="5 6">
    <name type="scientific">Ruegeria spongiae</name>
    <dbReference type="NCBI Taxonomy" id="2942209"/>
    <lineage>
        <taxon>Bacteria</taxon>
        <taxon>Pseudomonadati</taxon>
        <taxon>Pseudomonadota</taxon>
        <taxon>Alphaproteobacteria</taxon>
        <taxon>Rhodobacterales</taxon>
        <taxon>Roseobacteraceae</taxon>
        <taxon>Ruegeria</taxon>
    </lineage>
</organism>
<reference evidence="5" key="1">
    <citation type="submission" date="2022-05" db="EMBL/GenBank/DDBJ databases">
        <authorList>
            <person name="Park J.-S."/>
        </authorList>
    </citation>
    <scope>NUCLEOTIDE SEQUENCE</scope>
    <source>
        <strain evidence="5">2012CJ41-6</strain>
    </source>
</reference>